<name>A0ABS8TVR1_9GAMM</name>
<organism evidence="1 2">
    <name type="scientific">Xylella taiwanensis</name>
    <dbReference type="NCBI Taxonomy" id="1444770"/>
    <lineage>
        <taxon>Bacteria</taxon>
        <taxon>Pseudomonadati</taxon>
        <taxon>Pseudomonadota</taxon>
        <taxon>Gammaproteobacteria</taxon>
        <taxon>Lysobacterales</taxon>
        <taxon>Lysobacteraceae</taxon>
        <taxon>Xylella</taxon>
    </lineage>
</organism>
<dbReference type="Proteomes" id="UP001430701">
    <property type="component" value="Unassembled WGS sequence"/>
</dbReference>
<gene>
    <name evidence="1" type="ORF">LPH55_03615</name>
</gene>
<comment type="caution">
    <text evidence="1">The sequence shown here is derived from an EMBL/GenBank/DDBJ whole genome shotgun (WGS) entry which is preliminary data.</text>
</comment>
<keyword evidence="2" id="KW-1185">Reference proteome</keyword>
<evidence type="ECO:0000313" key="1">
    <source>
        <dbReference type="EMBL" id="MCD8472584.1"/>
    </source>
</evidence>
<sequence>MTVDRGSQTSLLRLYQPDTLHNTCNATLKYMLSPLSGAMLRCDFTPMGNKIQPFQRQ</sequence>
<evidence type="ECO:0000313" key="2">
    <source>
        <dbReference type="Proteomes" id="UP001430701"/>
    </source>
</evidence>
<accession>A0ABS8TVR1</accession>
<proteinExistence type="predicted"/>
<dbReference type="EMBL" id="JAJPPU010000001">
    <property type="protein sequence ID" value="MCD8472584.1"/>
    <property type="molecule type" value="Genomic_DNA"/>
</dbReference>
<protein>
    <submittedName>
        <fullName evidence="1">Uncharacterized protein</fullName>
    </submittedName>
</protein>
<reference evidence="1" key="1">
    <citation type="submission" date="2021-11" db="EMBL/GenBank/DDBJ databases">
        <title>Genome sequence of Xylella taiwanensis PLS432.</title>
        <authorList>
            <person name="Weng L.-W."/>
            <person name="Su C.-C."/>
            <person name="Tsai C.-W."/>
            <person name="Kuo C.-H."/>
        </authorList>
    </citation>
    <scope>NUCLEOTIDE SEQUENCE</scope>
    <source>
        <strain evidence="1">PLS432</strain>
    </source>
</reference>
<dbReference type="RefSeq" id="WP_160165130.1">
    <property type="nucleotide sequence ID" value="NZ_CP053627.1"/>
</dbReference>
<dbReference type="GeneID" id="68902018"/>